<evidence type="ECO:0000313" key="1">
    <source>
        <dbReference type="EMBL" id="SAL79763.1"/>
    </source>
</evidence>
<gene>
    <name evidence="1" type="ORF">AWB68_05705</name>
</gene>
<keyword evidence="2" id="KW-1185">Reference proteome</keyword>
<dbReference type="Proteomes" id="UP000054770">
    <property type="component" value="Unassembled WGS sequence"/>
</dbReference>
<dbReference type="Pfam" id="PF13531">
    <property type="entry name" value="SBP_bac_11"/>
    <property type="match status" value="1"/>
</dbReference>
<dbReference type="Gene3D" id="3.40.190.10">
    <property type="entry name" value="Periplasmic binding protein-like II"/>
    <property type="match status" value="2"/>
</dbReference>
<dbReference type="InterPro" id="IPR050682">
    <property type="entry name" value="ModA/WtpA"/>
</dbReference>
<accession>A0A158KG97</accession>
<dbReference type="SUPFAM" id="SSF53850">
    <property type="entry name" value="Periplasmic binding protein-like II"/>
    <property type="match status" value="1"/>
</dbReference>
<dbReference type="GO" id="GO:0015689">
    <property type="term" value="P:molybdate ion transport"/>
    <property type="evidence" value="ECO:0007669"/>
    <property type="project" value="TreeGrafter"/>
</dbReference>
<proteinExistence type="predicted"/>
<sequence length="232" mass="24034">MNETSTQITGISSMATRQMLTELVETYEQHLGQHVTIESVGGVAAARRVEDGEPFDIVVLAAEAIDRLAAAGRVDPGSRVDLARSGVAIAVAAGAPRPAIGNEAAVRDAILAARSIGYSTGPSGAHLTRLFERWGIGETIASRIVQAPPGVPVGALIARGEVELGFQQLSELMHLPGIDVIGALPPEIQVVTVFSAAVCSACRQPEAAGSLLAFLVSPEADAAKRRQGMEPA</sequence>
<dbReference type="RefSeq" id="WP_087647730.1">
    <property type="nucleotide sequence ID" value="NZ_FCON02000087.1"/>
</dbReference>
<name>A0A158KG97_9BURK</name>
<reference evidence="1" key="1">
    <citation type="submission" date="2016-01" db="EMBL/GenBank/DDBJ databases">
        <authorList>
            <person name="Peeters C."/>
        </authorList>
    </citation>
    <scope>NUCLEOTIDE SEQUENCE [LARGE SCALE GENOMIC DNA]</scope>
    <source>
        <strain evidence="1">LMG 22940</strain>
    </source>
</reference>
<organism evidence="1 2">
    <name type="scientific">Caballeronia choica</name>
    <dbReference type="NCBI Taxonomy" id="326476"/>
    <lineage>
        <taxon>Bacteria</taxon>
        <taxon>Pseudomonadati</taxon>
        <taxon>Pseudomonadota</taxon>
        <taxon>Betaproteobacteria</taxon>
        <taxon>Burkholderiales</taxon>
        <taxon>Burkholderiaceae</taxon>
        <taxon>Caballeronia</taxon>
    </lineage>
</organism>
<dbReference type="OrthoDB" id="8216219at2"/>
<protein>
    <submittedName>
        <fullName evidence="1">Molybdate ABC transporter substrate-binding protein</fullName>
    </submittedName>
</protein>
<comment type="caution">
    <text evidence="1">The sequence shown here is derived from an EMBL/GenBank/DDBJ whole genome shotgun (WGS) entry which is preliminary data.</text>
</comment>
<evidence type="ECO:0000313" key="2">
    <source>
        <dbReference type="Proteomes" id="UP000054770"/>
    </source>
</evidence>
<dbReference type="PANTHER" id="PTHR30632">
    <property type="entry name" value="MOLYBDATE-BINDING PERIPLASMIC PROTEIN"/>
    <property type="match status" value="1"/>
</dbReference>
<dbReference type="AlphaFoldDB" id="A0A158KG97"/>
<dbReference type="GO" id="GO:0030973">
    <property type="term" value="F:molybdate ion binding"/>
    <property type="evidence" value="ECO:0007669"/>
    <property type="project" value="TreeGrafter"/>
</dbReference>
<dbReference type="EMBL" id="FCON02000087">
    <property type="protein sequence ID" value="SAL79763.1"/>
    <property type="molecule type" value="Genomic_DNA"/>
</dbReference>
<dbReference type="PANTHER" id="PTHR30632:SF11">
    <property type="entry name" value="BLR4797 PROTEIN"/>
    <property type="match status" value="1"/>
</dbReference>